<feature type="compositionally biased region" description="Polar residues" evidence="1">
    <location>
        <begin position="94"/>
        <end position="103"/>
    </location>
</feature>
<feature type="non-terminal residue" evidence="2">
    <location>
        <position position="112"/>
    </location>
</feature>
<name>A0AA35X2Q4_GEOBA</name>
<evidence type="ECO:0000313" key="2">
    <source>
        <dbReference type="EMBL" id="CAI8035682.1"/>
    </source>
</evidence>
<sequence>MLTWHDIVRALRSPSVNEQDLASQIESQYIPCSSSQSHPVSDLSSDRGSSSVYPQNMELQQHFPTEHFTDRRKRKRKREKEERKHSQERYTKQILESTPSVLPTYSPAAKRP</sequence>
<comment type="caution">
    <text evidence="2">The sequence shown here is derived from an EMBL/GenBank/DDBJ whole genome shotgun (WGS) entry which is preliminary data.</text>
</comment>
<feature type="compositionally biased region" description="Polar residues" evidence="1">
    <location>
        <begin position="30"/>
        <end position="39"/>
    </location>
</feature>
<accession>A0AA35X2Q4</accession>
<evidence type="ECO:0000256" key="1">
    <source>
        <dbReference type="SAM" id="MobiDB-lite"/>
    </source>
</evidence>
<organism evidence="2 3">
    <name type="scientific">Geodia barretti</name>
    <name type="common">Barrett's horny sponge</name>
    <dbReference type="NCBI Taxonomy" id="519541"/>
    <lineage>
        <taxon>Eukaryota</taxon>
        <taxon>Metazoa</taxon>
        <taxon>Porifera</taxon>
        <taxon>Demospongiae</taxon>
        <taxon>Heteroscleromorpha</taxon>
        <taxon>Tetractinellida</taxon>
        <taxon>Astrophorina</taxon>
        <taxon>Geodiidae</taxon>
        <taxon>Geodia</taxon>
    </lineage>
</organism>
<evidence type="ECO:0000313" key="3">
    <source>
        <dbReference type="Proteomes" id="UP001174909"/>
    </source>
</evidence>
<reference evidence="2" key="1">
    <citation type="submission" date="2023-03" db="EMBL/GenBank/DDBJ databases">
        <authorList>
            <person name="Steffen K."/>
            <person name="Cardenas P."/>
        </authorList>
    </citation>
    <scope>NUCLEOTIDE SEQUENCE</scope>
</reference>
<gene>
    <name evidence="2" type="ORF">GBAR_LOCUS19990</name>
</gene>
<feature type="compositionally biased region" description="Basic and acidic residues" evidence="1">
    <location>
        <begin position="79"/>
        <end position="91"/>
    </location>
</feature>
<dbReference type="AlphaFoldDB" id="A0AA35X2Q4"/>
<feature type="compositionally biased region" description="Polar residues" evidence="1">
    <location>
        <begin position="52"/>
        <end position="63"/>
    </location>
</feature>
<keyword evidence="3" id="KW-1185">Reference proteome</keyword>
<dbReference type="EMBL" id="CASHTH010002821">
    <property type="protein sequence ID" value="CAI8035682.1"/>
    <property type="molecule type" value="Genomic_DNA"/>
</dbReference>
<protein>
    <submittedName>
        <fullName evidence="2">Uncharacterized protein</fullName>
    </submittedName>
</protein>
<feature type="compositionally biased region" description="Low complexity" evidence="1">
    <location>
        <begin position="41"/>
        <end position="51"/>
    </location>
</feature>
<feature type="region of interest" description="Disordered" evidence="1">
    <location>
        <begin position="30"/>
        <end position="112"/>
    </location>
</feature>
<proteinExistence type="predicted"/>
<dbReference type="Proteomes" id="UP001174909">
    <property type="component" value="Unassembled WGS sequence"/>
</dbReference>